<protein>
    <recommendedName>
        <fullName evidence="13 14">Replicative DNA helicase</fullName>
        <ecNumber evidence="13 14">5.6.2.3</ecNumber>
    </recommendedName>
</protein>
<organism evidence="16 17">
    <name type="scientific">Flaviflagellibacter deserti</name>
    <dbReference type="NCBI Taxonomy" id="2267266"/>
    <lineage>
        <taxon>Bacteria</taxon>
        <taxon>Pseudomonadati</taxon>
        <taxon>Pseudomonadota</taxon>
        <taxon>Alphaproteobacteria</taxon>
        <taxon>Hyphomicrobiales</taxon>
        <taxon>Flaviflagellibacter</taxon>
    </lineage>
</organism>
<dbReference type="NCBIfam" id="NF006606">
    <property type="entry name" value="PRK09165.1"/>
    <property type="match status" value="1"/>
</dbReference>
<evidence type="ECO:0000256" key="8">
    <source>
        <dbReference type="ARBA" id="ARBA00022840"/>
    </source>
</evidence>
<evidence type="ECO:0000256" key="5">
    <source>
        <dbReference type="ARBA" id="ARBA00022741"/>
    </source>
</evidence>
<dbReference type="SUPFAM" id="SSF48024">
    <property type="entry name" value="N-terminal domain of DnaB helicase"/>
    <property type="match status" value="1"/>
</dbReference>
<dbReference type="Pfam" id="PF00772">
    <property type="entry name" value="DnaB"/>
    <property type="match status" value="1"/>
</dbReference>
<comment type="similarity">
    <text evidence="1 14">Belongs to the helicase family. DnaB subfamily.</text>
</comment>
<evidence type="ECO:0000313" key="17">
    <source>
        <dbReference type="Proteomes" id="UP001595796"/>
    </source>
</evidence>
<name>A0ABV9Z5M3_9HYPH</name>
<dbReference type="InterPro" id="IPR007692">
    <property type="entry name" value="DNA_helicase_DnaB"/>
</dbReference>
<evidence type="ECO:0000259" key="15">
    <source>
        <dbReference type="PROSITE" id="PS51199"/>
    </source>
</evidence>
<dbReference type="SUPFAM" id="SSF52540">
    <property type="entry name" value="P-loop containing nucleoside triphosphate hydrolases"/>
    <property type="match status" value="1"/>
</dbReference>
<dbReference type="InterPro" id="IPR007694">
    <property type="entry name" value="DNA_helicase_DnaB-like_C"/>
</dbReference>
<dbReference type="InterPro" id="IPR003593">
    <property type="entry name" value="AAA+_ATPase"/>
</dbReference>
<keyword evidence="4 14" id="KW-0235">DNA replication</keyword>
<keyword evidence="6 14" id="KW-0378">Hydrolase</keyword>
<sequence>MPPANSAARALTPVQEPQYRQAPHNIEAEQALLGAILVNNEAFYRVSDFLEPRHFHEQIHQRVYEISASLIRAGKIATPVTLKTFLPGDTDLGGLTLSQYMARLAAEATSVINAEDYGRTIYDLAIRRSLITIGEDMVNIAYDAPVDMPPRSQIEDAERRLYEVAELGRYDGGFQRFGDALYTAVDMAANAFKRDGGLSGVSTGLSDLDKMMGGLQRSDLIIVAGRPGMGKTALATNIAFNIAKAWRAEEVDGVSKTVDGGIVGFFSLEMSAEQLATRIIAEQANLASYKIRRGDITEQEFIRLSDAARAMQAVPLYIDETGGITIAALAARARRLQRQRGLDLLVVDYIQLLSGSAKKDQGRVQEVTEITTGLKALAKELNVPIIALSQLSRQVESRDDKRPQLSDLRESGSIEQDADVVIFVFREEYYHKNKEPRPGTEEHIKWQTEMEQIHGRAEVIIGKQRHGPTGTVQVQFEAEVTRFGNLAREDYLPERSSE</sequence>
<evidence type="ECO:0000256" key="14">
    <source>
        <dbReference type="RuleBase" id="RU362085"/>
    </source>
</evidence>
<feature type="domain" description="SF4 helicase" evidence="15">
    <location>
        <begin position="194"/>
        <end position="490"/>
    </location>
</feature>
<dbReference type="GO" id="GO:0016787">
    <property type="term" value="F:hydrolase activity"/>
    <property type="evidence" value="ECO:0007669"/>
    <property type="project" value="UniProtKB-KW"/>
</dbReference>
<comment type="caution">
    <text evidence="16">The sequence shown here is derived from an EMBL/GenBank/DDBJ whole genome shotgun (WGS) entry which is preliminary data.</text>
</comment>
<evidence type="ECO:0000256" key="10">
    <source>
        <dbReference type="ARBA" id="ARBA00023235"/>
    </source>
</evidence>
<evidence type="ECO:0000313" key="16">
    <source>
        <dbReference type="EMBL" id="MFC5069138.1"/>
    </source>
</evidence>
<dbReference type="CDD" id="cd00984">
    <property type="entry name" value="DnaB_C"/>
    <property type="match status" value="1"/>
</dbReference>
<keyword evidence="8 14" id="KW-0067">ATP-binding</keyword>
<evidence type="ECO:0000256" key="1">
    <source>
        <dbReference type="ARBA" id="ARBA00008428"/>
    </source>
</evidence>
<comment type="subunit">
    <text evidence="2">Homohexamer.</text>
</comment>
<evidence type="ECO:0000256" key="4">
    <source>
        <dbReference type="ARBA" id="ARBA00022705"/>
    </source>
</evidence>
<proteinExistence type="inferred from homology"/>
<gene>
    <name evidence="16" type="ORF">ACFPFW_14060</name>
</gene>
<evidence type="ECO:0000256" key="13">
    <source>
        <dbReference type="NCBIfam" id="TIGR00665"/>
    </source>
</evidence>
<dbReference type="PROSITE" id="PS51199">
    <property type="entry name" value="SF4_HELICASE"/>
    <property type="match status" value="1"/>
</dbReference>
<dbReference type="PANTHER" id="PTHR30153">
    <property type="entry name" value="REPLICATIVE DNA HELICASE DNAB"/>
    <property type="match status" value="1"/>
</dbReference>
<dbReference type="EMBL" id="JBHSJF010000006">
    <property type="protein sequence ID" value="MFC5069138.1"/>
    <property type="molecule type" value="Genomic_DNA"/>
</dbReference>
<accession>A0ABV9Z5M3</accession>
<dbReference type="NCBIfam" id="TIGR00665">
    <property type="entry name" value="DnaB"/>
    <property type="match status" value="1"/>
</dbReference>
<keyword evidence="10" id="KW-0413">Isomerase</keyword>
<evidence type="ECO:0000256" key="7">
    <source>
        <dbReference type="ARBA" id="ARBA00022806"/>
    </source>
</evidence>
<dbReference type="GO" id="GO:0003678">
    <property type="term" value="F:DNA helicase activity"/>
    <property type="evidence" value="ECO:0007669"/>
    <property type="project" value="UniProtKB-EC"/>
</dbReference>
<evidence type="ECO:0000256" key="6">
    <source>
        <dbReference type="ARBA" id="ARBA00022801"/>
    </source>
</evidence>
<dbReference type="PANTHER" id="PTHR30153:SF2">
    <property type="entry name" value="REPLICATIVE DNA HELICASE"/>
    <property type="match status" value="1"/>
</dbReference>
<dbReference type="SMART" id="SM00382">
    <property type="entry name" value="AAA"/>
    <property type="match status" value="1"/>
</dbReference>
<keyword evidence="5 14" id="KW-0547">Nucleotide-binding</keyword>
<keyword evidence="3 14" id="KW-0639">Primosome</keyword>
<keyword evidence="7 14" id="KW-0347">Helicase</keyword>
<dbReference type="Pfam" id="PF03796">
    <property type="entry name" value="DnaB_C"/>
    <property type="match status" value="1"/>
</dbReference>
<dbReference type="InterPro" id="IPR036185">
    <property type="entry name" value="DNA_heli_DnaB-like_N_sf"/>
</dbReference>
<comment type="catalytic activity">
    <reaction evidence="12 14">
        <text>ATP + H2O = ADP + phosphate + H(+)</text>
        <dbReference type="Rhea" id="RHEA:13065"/>
        <dbReference type="ChEBI" id="CHEBI:15377"/>
        <dbReference type="ChEBI" id="CHEBI:15378"/>
        <dbReference type="ChEBI" id="CHEBI:30616"/>
        <dbReference type="ChEBI" id="CHEBI:43474"/>
        <dbReference type="ChEBI" id="CHEBI:456216"/>
        <dbReference type="EC" id="5.6.2.3"/>
    </reaction>
</comment>
<dbReference type="Gene3D" id="1.10.860.10">
    <property type="entry name" value="DNAb Helicase, Chain A"/>
    <property type="match status" value="1"/>
</dbReference>
<evidence type="ECO:0000256" key="2">
    <source>
        <dbReference type="ARBA" id="ARBA00011643"/>
    </source>
</evidence>
<comment type="function">
    <text evidence="11 14">The main replicative DNA helicase, it participates in initiation and elongation during chromosome replication. Travels ahead of the DNA replisome, separating dsDNA into templates for DNA synthesis. A processive ATP-dependent 5'-3' DNA helicase it has DNA-dependent ATPase activity.</text>
</comment>
<dbReference type="InterPro" id="IPR027417">
    <property type="entry name" value="P-loop_NTPase"/>
</dbReference>
<reference evidence="17" key="1">
    <citation type="journal article" date="2019" name="Int. J. Syst. Evol. Microbiol.">
        <title>The Global Catalogue of Microorganisms (GCM) 10K type strain sequencing project: providing services to taxonomists for standard genome sequencing and annotation.</title>
        <authorList>
            <consortium name="The Broad Institute Genomics Platform"/>
            <consortium name="The Broad Institute Genome Sequencing Center for Infectious Disease"/>
            <person name="Wu L."/>
            <person name="Ma J."/>
        </authorList>
    </citation>
    <scope>NUCLEOTIDE SEQUENCE [LARGE SCALE GENOMIC DNA]</scope>
    <source>
        <strain evidence="17">CGMCC 1.16444</strain>
    </source>
</reference>
<evidence type="ECO:0000256" key="3">
    <source>
        <dbReference type="ARBA" id="ARBA00022515"/>
    </source>
</evidence>
<dbReference type="EC" id="5.6.2.3" evidence="13 14"/>
<keyword evidence="9 14" id="KW-0238">DNA-binding</keyword>
<dbReference type="InterPro" id="IPR016136">
    <property type="entry name" value="DNA_helicase_N/primase_C"/>
</dbReference>
<keyword evidence="17" id="KW-1185">Reference proteome</keyword>
<dbReference type="Proteomes" id="UP001595796">
    <property type="component" value="Unassembled WGS sequence"/>
</dbReference>
<dbReference type="InterPro" id="IPR007693">
    <property type="entry name" value="DNA_helicase_DnaB-like_N"/>
</dbReference>
<evidence type="ECO:0000256" key="12">
    <source>
        <dbReference type="ARBA" id="ARBA00048954"/>
    </source>
</evidence>
<dbReference type="RefSeq" id="WP_114957733.1">
    <property type="nucleotide sequence ID" value="NZ_JBHSJF010000006.1"/>
</dbReference>
<evidence type="ECO:0000256" key="9">
    <source>
        <dbReference type="ARBA" id="ARBA00023125"/>
    </source>
</evidence>
<dbReference type="Gene3D" id="3.40.50.300">
    <property type="entry name" value="P-loop containing nucleotide triphosphate hydrolases"/>
    <property type="match status" value="1"/>
</dbReference>
<evidence type="ECO:0000256" key="11">
    <source>
        <dbReference type="ARBA" id="ARBA00044932"/>
    </source>
</evidence>